<dbReference type="EMBL" id="CAJOBC010002446">
    <property type="protein sequence ID" value="CAF3733622.1"/>
    <property type="molecule type" value="Genomic_DNA"/>
</dbReference>
<dbReference type="Proteomes" id="UP000681722">
    <property type="component" value="Unassembled WGS sequence"/>
</dbReference>
<comment type="similarity">
    <text evidence="1">Belongs to the type-B carboxylesterase/lipase family.</text>
</comment>
<gene>
    <name evidence="4" type="ORF">GPM918_LOCUS11644</name>
    <name evidence="5" type="ORF">SRO942_LOCUS11645</name>
</gene>
<dbReference type="Proteomes" id="UP000663829">
    <property type="component" value="Unassembled WGS sequence"/>
</dbReference>
<dbReference type="SUPFAM" id="SSF53474">
    <property type="entry name" value="alpha/beta-Hydrolases"/>
    <property type="match status" value="1"/>
</dbReference>
<name>A0A814DQ99_9BILA</name>
<evidence type="ECO:0000313" key="4">
    <source>
        <dbReference type="EMBL" id="CAF0958813.1"/>
    </source>
</evidence>
<feature type="domain" description="Carboxylesterase type B" evidence="3">
    <location>
        <begin position="9"/>
        <end position="274"/>
    </location>
</feature>
<dbReference type="EMBL" id="CAJNOQ010002446">
    <property type="protein sequence ID" value="CAF0958813.1"/>
    <property type="molecule type" value="Genomic_DNA"/>
</dbReference>
<evidence type="ECO:0000256" key="1">
    <source>
        <dbReference type="ARBA" id="ARBA00005964"/>
    </source>
</evidence>
<dbReference type="OrthoDB" id="3200163at2759"/>
<feature type="region of interest" description="Disordered" evidence="2">
    <location>
        <begin position="332"/>
        <end position="352"/>
    </location>
</feature>
<keyword evidence="6" id="KW-1185">Reference proteome</keyword>
<dbReference type="InterPro" id="IPR051093">
    <property type="entry name" value="Neuroligin/BSAL"/>
</dbReference>
<protein>
    <recommendedName>
        <fullName evidence="3">Carboxylesterase type B domain-containing protein</fullName>
    </recommendedName>
</protein>
<dbReference type="PANTHER" id="PTHR43903">
    <property type="entry name" value="NEUROLIGIN"/>
    <property type="match status" value="1"/>
</dbReference>
<dbReference type="Pfam" id="PF00135">
    <property type="entry name" value="COesterase"/>
    <property type="match status" value="1"/>
</dbReference>
<accession>A0A814DQ99</accession>
<evidence type="ECO:0000313" key="5">
    <source>
        <dbReference type="EMBL" id="CAF3733622.1"/>
    </source>
</evidence>
<evidence type="ECO:0000256" key="2">
    <source>
        <dbReference type="SAM" id="MobiDB-lite"/>
    </source>
</evidence>
<evidence type="ECO:0000259" key="3">
    <source>
        <dbReference type="Pfam" id="PF00135"/>
    </source>
</evidence>
<dbReference type="Gene3D" id="3.40.50.1820">
    <property type="entry name" value="alpha/beta hydrolase"/>
    <property type="match status" value="1"/>
</dbReference>
<sequence>MDDSDRVLMIPALGTLRGLIIDFNNSTMPNVEQFLGIEYGTYSKRFEPSKERTNFESRNGLVKKMDQYGPACIQKIWTKIELLKIGRTEKWIDDYYLKRLLPHIMNQSENCLYLNIYQPLVKRNMGHTDALLPVLFFIHGDNDMGSGNVYDGSLLASMGHMVVVTINYRLGILGFLHIPNTPLRGNYGLMDLYTGLHWVKNFIRYFNGDPNQITIFGHGTGANLASLLLTMDTVNGIQKKQPSLVQRLVLIGGSLLHQRTYPPINFQEFATVTRYMYVTAPSIKFARLVQKASSKSRLYSFLLNKYDHNGLSYFFGKSLMMNSEYAELVKNSKRHGRGASKPTIGGTQNNGR</sequence>
<reference evidence="4" key="1">
    <citation type="submission" date="2021-02" db="EMBL/GenBank/DDBJ databases">
        <authorList>
            <person name="Nowell W R."/>
        </authorList>
    </citation>
    <scope>NUCLEOTIDE SEQUENCE</scope>
</reference>
<proteinExistence type="inferred from homology"/>
<dbReference type="InterPro" id="IPR029058">
    <property type="entry name" value="AB_hydrolase_fold"/>
</dbReference>
<organism evidence="4 6">
    <name type="scientific">Didymodactylos carnosus</name>
    <dbReference type="NCBI Taxonomy" id="1234261"/>
    <lineage>
        <taxon>Eukaryota</taxon>
        <taxon>Metazoa</taxon>
        <taxon>Spiralia</taxon>
        <taxon>Gnathifera</taxon>
        <taxon>Rotifera</taxon>
        <taxon>Eurotatoria</taxon>
        <taxon>Bdelloidea</taxon>
        <taxon>Philodinida</taxon>
        <taxon>Philodinidae</taxon>
        <taxon>Didymodactylos</taxon>
    </lineage>
</organism>
<comment type="caution">
    <text evidence="4">The sequence shown here is derived from an EMBL/GenBank/DDBJ whole genome shotgun (WGS) entry which is preliminary data.</text>
</comment>
<dbReference type="AlphaFoldDB" id="A0A814DQ99"/>
<dbReference type="InterPro" id="IPR002018">
    <property type="entry name" value="CarbesteraseB"/>
</dbReference>
<evidence type="ECO:0000313" key="6">
    <source>
        <dbReference type="Proteomes" id="UP000663829"/>
    </source>
</evidence>